<protein>
    <submittedName>
        <fullName evidence="2">Uncharacterized protein</fullName>
    </submittedName>
</protein>
<dbReference type="Proteomes" id="UP000236291">
    <property type="component" value="Unassembled WGS sequence"/>
</dbReference>
<comment type="caution">
    <text evidence="2">The sequence shown here is derived from an EMBL/GenBank/DDBJ whole genome shotgun (WGS) entry which is preliminary data.</text>
</comment>
<sequence>MRKKESTVNSLADLEKTIGRLTKEQLTEHSQVFEASDSSFRYQNNQPYRFRDGFANRRIYISLRETILLRKEKKEEEDGSVGFVSRS</sequence>
<evidence type="ECO:0000313" key="2">
    <source>
        <dbReference type="EMBL" id="PNY07563.1"/>
    </source>
</evidence>
<gene>
    <name evidence="1" type="ORF">L195_g002060</name>
    <name evidence="2" type="ORF">L195_g004063</name>
</gene>
<evidence type="ECO:0000313" key="1">
    <source>
        <dbReference type="EMBL" id="PNY05606.1"/>
    </source>
</evidence>
<dbReference type="EMBL" id="ASHM01001958">
    <property type="protein sequence ID" value="PNY07563.1"/>
    <property type="molecule type" value="Genomic_DNA"/>
</dbReference>
<name>A0A2K3NX28_TRIPR</name>
<reference evidence="2 3" key="1">
    <citation type="journal article" date="2014" name="Am. J. Bot.">
        <title>Genome assembly and annotation for red clover (Trifolium pratense; Fabaceae).</title>
        <authorList>
            <person name="Istvanek J."/>
            <person name="Jaros M."/>
            <person name="Krenek A."/>
            <person name="Repkova J."/>
        </authorList>
    </citation>
    <scope>NUCLEOTIDE SEQUENCE [LARGE SCALE GENOMIC DNA]</scope>
    <source>
        <strain evidence="3">cv. Tatra</strain>
        <tissue evidence="2">Young leaves</tissue>
    </source>
</reference>
<organism evidence="2 3">
    <name type="scientific">Trifolium pratense</name>
    <name type="common">Red clover</name>
    <dbReference type="NCBI Taxonomy" id="57577"/>
    <lineage>
        <taxon>Eukaryota</taxon>
        <taxon>Viridiplantae</taxon>
        <taxon>Streptophyta</taxon>
        <taxon>Embryophyta</taxon>
        <taxon>Tracheophyta</taxon>
        <taxon>Spermatophyta</taxon>
        <taxon>Magnoliopsida</taxon>
        <taxon>eudicotyledons</taxon>
        <taxon>Gunneridae</taxon>
        <taxon>Pentapetalae</taxon>
        <taxon>rosids</taxon>
        <taxon>fabids</taxon>
        <taxon>Fabales</taxon>
        <taxon>Fabaceae</taxon>
        <taxon>Papilionoideae</taxon>
        <taxon>50 kb inversion clade</taxon>
        <taxon>NPAAA clade</taxon>
        <taxon>Hologalegina</taxon>
        <taxon>IRL clade</taxon>
        <taxon>Trifolieae</taxon>
        <taxon>Trifolium</taxon>
    </lineage>
</organism>
<dbReference type="EMBL" id="ASHM01000880">
    <property type="protein sequence ID" value="PNY05606.1"/>
    <property type="molecule type" value="Genomic_DNA"/>
</dbReference>
<evidence type="ECO:0000313" key="3">
    <source>
        <dbReference type="Proteomes" id="UP000236291"/>
    </source>
</evidence>
<proteinExistence type="predicted"/>
<reference evidence="2 3" key="2">
    <citation type="journal article" date="2017" name="Front. Plant Sci.">
        <title>Gene Classification and Mining of Molecular Markers Useful in Red Clover (Trifolium pratense) Breeding.</title>
        <authorList>
            <person name="Istvanek J."/>
            <person name="Dluhosova J."/>
            <person name="Dluhos P."/>
            <person name="Patkova L."/>
            <person name="Nedelnik J."/>
            <person name="Repkova J."/>
        </authorList>
    </citation>
    <scope>NUCLEOTIDE SEQUENCE [LARGE SCALE GENOMIC DNA]</scope>
    <source>
        <strain evidence="3">cv. Tatra</strain>
        <tissue evidence="2">Young leaves</tissue>
    </source>
</reference>
<accession>A0A2K3NX28</accession>
<dbReference type="AlphaFoldDB" id="A0A2K3NX28"/>